<evidence type="ECO:0000313" key="2">
    <source>
        <dbReference type="Proteomes" id="UP000252733"/>
    </source>
</evidence>
<evidence type="ECO:0000313" key="1">
    <source>
        <dbReference type="EMBL" id="RCW33311.1"/>
    </source>
</evidence>
<dbReference type="OrthoDB" id="645138at2"/>
<comment type="caution">
    <text evidence="1">The sequence shown here is derived from an EMBL/GenBank/DDBJ whole genome shotgun (WGS) entry which is preliminary data.</text>
</comment>
<keyword evidence="2" id="KW-1185">Reference proteome</keyword>
<dbReference type="EMBL" id="QPIZ01000013">
    <property type="protein sequence ID" value="RCW33311.1"/>
    <property type="molecule type" value="Genomic_DNA"/>
</dbReference>
<gene>
    <name evidence="1" type="ORF">DFO77_11376</name>
</gene>
<proteinExistence type="predicted"/>
<accession>A0A2T0XIW5</accession>
<name>A0A2T0XIW5_9BACT</name>
<organism evidence="1 2">
    <name type="scientific">Marinilabilia salmonicolor</name>
    <dbReference type="NCBI Taxonomy" id="989"/>
    <lineage>
        <taxon>Bacteria</taxon>
        <taxon>Pseudomonadati</taxon>
        <taxon>Bacteroidota</taxon>
        <taxon>Bacteroidia</taxon>
        <taxon>Marinilabiliales</taxon>
        <taxon>Marinilabiliaceae</taxon>
        <taxon>Marinilabilia</taxon>
    </lineage>
</organism>
<dbReference type="STRING" id="1168289.GCA_000259075_03100"/>
<sequence>MARQESFLKLKGRVGDLTFYKSGGKYLARTKGGIDGDRIKNDPRFARTRENGQEFLRAVKAGKLLRDAFREQLTLTSDRGMSGRLSSAFSKIVKSDEVSARGERNVMAGDVALLTGFEFNANSNLKNIFTEGYGASLAEGVAEVLIDAFNPSSIRKPEGATHAQFVTVAGFFDFNGLESAAATVEGEPFSLDESEHLEETLTVGSVEPVEGGVGVVMLGLLFWQEVNGELYKLNNGSTNALRVIAVE</sequence>
<dbReference type="Proteomes" id="UP000252733">
    <property type="component" value="Unassembled WGS sequence"/>
</dbReference>
<dbReference type="AlphaFoldDB" id="A0A2T0XIW5"/>
<protein>
    <submittedName>
        <fullName evidence="1">Uncharacterized protein</fullName>
    </submittedName>
</protein>
<reference evidence="1 2" key="1">
    <citation type="submission" date="2018-07" db="EMBL/GenBank/DDBJ databases">
        <title>Freshwater and sediment microbial communities from various areas in North America, analyzing microbe dynamics in response to fracking.</title>
        <authorList>
            <person name="Lamendella R."/>
        </authorList>
    </citation>
    <scope>NUCLEOTIDE SEQUENCE [LARGE SCALE GENOMIC DNA]</scope>
    <source>
        <strain evidence="1 2">160A</strain>
    </source>
</reference>
<dbReference type="RefSeq" id="WP_106153384.1">
    <property type="nucleotide sequence ID" value="NZ_PVTS01000009.1"/>
</dbReference>